<dbReference type="OMA" id="KEKNYWN"/>
<feature type="region of interest" description="Disordered" evidence="4">
    <location>
        <begin position="1"/>
        <end position="22"/>
    </location>
</feature>
<evidence type="ECO:0000256" key="4">
    <source>
        <dbReference type="SAM" id="MobiDB-lite"/>
    </source>
</evidence>
<organism evidence="6 7">
    <name type="scientific">Tieghemostelium lacteum</name>
    <name type="common">Slime mold</name>
    <name type="synonym">Dictyostelium lacteum</name>
    <dbReference type="NCBI Taxonomy" id="361077"/>
    <lineage>
        <taxon>Eukaryota</taxon>
        <taxon>Amoebozoa</taxon>
        <taxon>Evosea</taxon>
        <taxon>Eumycetozoa</taxon>
        <taxon>Dictyostelia</taxon>
        <taxon>Dictyosteliales</taxon>
        <taxon>Raperosteliaceae</taxon>
        <taxon>Tieghemostelium</taxon>
    </lineage>
</organism>
<accession>A0A152A5Z4</accession>
<dbReference type="InterPro" id="IPR001841">
    <property type="entry name" value="Znf_RING"/>
</dbReference>
<keyword evidence="2" id="KW-0963">Cytoplasm</keyword>
<dbReference type="GO" id="GO:0005737">
    <property type="term" value="C:cytoplasm"/>
    <property type="evidence" value="ECO:0007669"/>
    <property type="project" value="UniProtKB-SubCell"/>
</dbReference>
<dbReference type="Pfam" id="PF13923">
    <property type="entry name" value="zf-C3HC4_2"/>
    <property type="match status" value="1"/>
</dbReference>
<feature type="compositionally biased region" description="Low complexity" evidence="4">
    <location>
        <begin position="442"/>
        <end position="453"/>
    </location>
</feature>
<dbReference type="InterPro" id="IPR039739">
    <property type="entry name" value="MAG2/RNF10"/>
</dbReference>
<dbReference type="GO" id="GO:0008270">
    <property type="term" value="F:zinc ion binding"/>
    <property type="evidence" value="ECO:0007669"/>
    <property type="project" value="UniProtKB-KW"/>
</dbReference>
<dbReference type="SMART" id="SM00184">
    <property type="entry name" value="RING"/>
    <property type="match status" value="1"/>
</dbReference>
<dbReference type="SUPFAM" id="SSF57850">
    <property type="entry name" value="RING/U-box"/>
    <property type="match status" value="1"/>
</dbReference>
<dbReference type="STRING" id="361077.A0A152A5Z4"/>
<evidence type="ECO:0000313" key="6">
    <source>
        <dbReference type="EMBL" id="KYR01487.1"/>
    </source>
</evidence>
<evidence type="ECO:0000259" key="5">
    <source>
        <dbReference type="PROSITE" id="PS50089"/>
    </source>
</evidence>
<dbReference type="Proteomes" id="UP000076078">
    <property type="component" value="Unassembled WGS sequence"/>
</dbReference>
<evidence type="ECO:0000256" key="3">
    <source>
        <dbReference type="PROSITE-ProRule" id="PRU00175"/>
    </source>
</evidence>
<dbReference type="Gene3D" id="3.30.40.10">
    <property type="entry name" value="Zinc/RING finger domain, C3HC4 (zinc finger)"/>
    <property type="match status" value="1"/>
</dbReference>
<dbReference type="GO" id="GO:0045944">
    <property type="term" value="P:positive regulation of transcription by RNA polymerase II"/>
    <property type="evidence" value="ECO:0007669"/>
    <property type="project" value="TreeGrafter"/>
</dbReference>
<feature type="compositionally biased region" description="Low complexity" evidence="4">
    <location>
        <begin position="65"/>
        <end position="87"/>
    </location>
</feature>
<dbReference type="PROSITE" id="PS50089">
    <property type="entry name" value="ZF_RING_2"/>
    <property type="match status" value="1"/>
</dbReference>
<feature type="compositionally biased region" description="Low complexity" evidence="4">
    <location>
        <begin position="1"/>
        <end position="11"/>
    </location>
</feature>
<feature type="region of interest" description="Disordered" evidence="4">
    <location>
        <begin position="64"/>
        <end position="161"/>
    </location>
</feature>
<dbReference type="AlphaFoldDB" id="A0A152A5Z4"/>
<evidence type="ECO:0000256" key="1">
    <source>
        <dbReference type="ARBA" id="ARBA00004496"/>
    </source>
</evidence>
<feature type="compositionally biased region" description="Polar residues" evidence="4">
    <location>
        <begin position="424"/>
        <end position="441"/>
    </location>
</feature>
<dbReference type="GO" id="GO:0000976">
    <property type="term" value="F:transcription cis-regulatory region binding"/>
    <property type="evidence" value="ECO:0007669"/>
    <property type="project" value="TreeGrafter"/>
</dbReference>
<comment type="caution">
    <text evidence="6">The sequence shown here is derived from an EMBL/GenBank/DDBJ whole genome shotgun (WGS) entry which is preliminary data.</text>
</comment>
<gene>
    <name evidence="6" type="ORF">DLAC_01473</name>
</gene>
<reference evidence="6 7" key="1">
    <citation type="submission" date="2015-12" db="EMBL/GenBank/DDBJ databases">
        <title>Dictyostelia acquired genes for synthesis and detection of signals that induce cell-type specialization by lateral gene transfer from prokaryotes.</title>
        <authorList>
            <person name="Gloeckner G."/>
            <person name="Schaap P."/>
        </authorList>
    </citation>
    <scope>NUCLEOTIDE SEQUENCE [LARGE SCALE GENOMIC DNA]</scope>
    <source>
        <strain evidence="6 7">TK</strain>
    </source>
</reference>
<sequence>MNKNNNNNSNKGSGGGNHYRGNKKYKQVYVNNLQPPHKEQQQLNDEIQLAIEISKVEYETEKLKNSGSNLSTSPGGTTTTTTTSSTPNKKKNQIDVTHLINFSGHKEPPKYQYNTGGGGGGSNGPNNYPNKRNFNHQNNNNNNNNKKHHSNQLNRSRDKQKQSIIKEVTFLQAKYSFYINPYGNYGNSLSNPDTLVSWNKIEQAIYLLNQPNEFQCPICFDPPYAPKITKCGHVACWGCILRNLSHTDKCPLCLKPITKEDLKSIKIVQVKKFEESDDIQLSLIRYSEGSTVPYISTQSQPSKVSFPTVDDSNSLYSRFSVISSIEPILAKEQQEIDVAIEIATSEHEGQTLKFLNVASKEIQERRLAFQKLIESRTPQDNYIVTTVPKSKQMKFDSFQYSNNLEIRMALEDFYDSHYVNSPDSQFSDDNNDTFDSYSNIPTATTTTTSTTSTSTLEPILESLPHKPIINNNNKTKESFEYENQPYDGNFYIYQSSDGQDIFLHPLCMKILSREYLSKGDVNGEILLPGNISSKILELETFELTKSLRNQYKSLTVIPLTTPITFIEIDMSGLVSKETLDHFAHELQSRNSHRTNKKRQEQRKLRVKEKERFIDIKRSNELREINEQEKQKKLELERVRLEQEKKEEEELKQQQSQLKHQQANQKNPPPNKFSSVLDAIHQHKNIESTIEFPSLK</sequence>
<feature type="compositionally biased region" description="Low complexity" evidence="4">
    <location>
        <begin position="124"/>
        <end position="144"/>
    </location>
</feature>
<dbReference type="PANTHER" id="PTHR12983:SF9">
    <property type="entry name" value="E3 UBIQUITIN-PROTEIN LIGASE RNF10"/>
    <property type="match status" value="1"/>
</dbReference>
<feature type="region of interest" description="Disordered" evidence="4">
    <location>
        <begin position="585"/>
        <end position="604"/>
    </location>
</feature>
<name>A0A152A5Z4_TIELA</name>
<dbReference type="FunCoup" id="A0A152A5Z4">
    <property type="interactions" value="16"/>
</dbReference>
<feature type="domain" description="RING-type" evidence="5">
    <location>
        <begin position="216"/>
        <end position="253"/>
    </location>
</feature>
<evidence type="ECO:0000313" key="7">
    <source>
        <dbReference type="Proteomes" id="UP000076078"/>
    </source>
</evidence>
<feature type="region of interest" description="Disordered" evidence="4">
    <location>
        <begin position="642"/>
        <end position="679"/>
    </location>
</feature>
<dbReference type="OrthoDB" id="10064108at2759"/>
<dbReference type="InParanoid" id="A0A152A5Z4"/>
<keyword evidence="3" id="KW-0479">Metal-binding</keyword>
<dbReference type="CDD" id="cd16536">
    <property type="entry name" value="RING-HC_RNF10"/>
    <property type="match status" value="1"/>
</dbReference>
<feature type="region of interest" description="Disordered" evidence="4">
    <location>
        <begin position="424"/>
        <end position="453"/>
    </location>
</feature>
<proteinExistence type="predicted"/>
<keyword evidence="7" id="KW-1185">Reference proteome</keyword>
<keyword evidence="3" id="KW-0863">Zinc-finger</keyword>
<evidence type="ECO:0000256" key="2">
    <source>
        <dbReference type="ARBA" id="ARBA00022490"/>
    </source>
</evidence>
<comment type="subcellular location">
    <subcellularLocation>
        <location evidence="1">Cytoplasm</location>
    </subcellularLocation>
</comment>
<protein>
    <submittedName>
        <fullName evidence="6">RING zinc finger-containing protein</fullName>
    </submittedName>
</protein>
<dbReference type="PANTHER" id="PTHR12983">
    <property type="entry name" value="RING FINGER 10 FAMILY MEMBER"/>
    <property type="match status" value="1"/>
</dbReference>
<keyword evidence="3" id="KW-0862">Zinc</keyword>
<dbReference type="EMBL" id="LODT01000006">
    <property type="protein sequence ID" value="KYR01487.1"/>
    <property type="molecule type" value="Genomic_DNA"/>
</dbReference>
<feature type="compositionally biased region" description="Basic and acidic residues" evidence="4">
    <location>
        <begin position="642"/>
        <end position="651"/>
    </location>
</feature>
<dbReference type="InterPro" id="IPR013083">
    <property type="entry name" value="Znf_RING/FYVE/PHD"/>
</dbReference>
<feature type="compositionally biased region" description="Low complexity" evidence="4">
    <location>
        <begin position="652"/>
        <end position="665"/>
    </location>
</feature>